<evidence type="ECO:0000256" key="3">
    <source>
        <dbReference type="ARBA" id="ARBA00022525"/>
    </source>
</evidence>
<dbReference type="PANTHER" id="PTHR30582">
    <property type="entry name" value="L,D-TRANSPEPTIDASE"/>
    <property type="match status" value="1"/>
</dbReference>
<keyword evidence="9 10" id="KW-0961">Cell wall biogenesis/degradation</keyword>
<dbReference type="GO" id="GO:0005576">
    <property type="term" value="C:extracellular region"/>
    <property type="evidence" value="ECO:0007669"/>
    <property type="project" value="TreeGrafter"/>
</dbReference>
<dbReference type="InterPro" id="IPR005490">
    <property type="entry name" value="LD_TPept_cat_dom"/>
</dbReference>
<gene>
    <name evidence="13" type="ORF">UR53_C0002G0092</name>
</gene>
<dbReference type="PROSITE" id="PS52029">
    <property type="entry name" value="LD_TPASE"/>
    <property type="match status" value="1"/>
</dbReference>
<comment type="caution">
    <text evidence="13">The sequence shown here is derived from an EMBL/GenBank/DDBJ whole genome shotgun (WGS) entry which is preliminary data.</text>
</comment>
<evidence type="ECO:0000313" key="13">
    <source>
        <dbReference type="EMBL" id="KKP59478.1"/>
    </source>
</evidence>
<keyword evidence="4" id="KW-0808">Transferase</keyword>
<feature type="active site" description="Proton donor/acceptor" evidence="10">
    <location>
        <position position="155"/>
    </location>
</feature>
<name>A0A0G0AR52_9BACT</name>
<keyword evidence="7 10" id="KW-0133">Cell shape</keyword>
<protein>
    <recommendedName>
        <fullName evidence="12">L,D-TPase catalytic domain-containing protein</fullName>
    </recommendedName>
</protein>
<evidence type="ECO:0000256" key="1">
    <source>
        <dbReference type="ARBA" id="ARBA00004613"/>
    </source>
</evidence>
<dbReference type="GO" id="GO:0018104">
    <property type="term" value="P:peptidoglycan-protein cross-linking"/>
    <property type="evidence" value="ECO:0007669"/>
    <property type="project" value="TreeGrafter"/>
</dbReference>
<proteinExistence type="predicted"/>
<dbReference type="GO" id="GO:0071972">
    <property type="term" value="F:peptidoglycan L,D-transpeptidase activity"/>
    <property type="evidence" value="ECO:0007669"/>
    <property type="project" value="TreeGrafter"/>
</dbReference>
<dbReference type="CDD" id="cd16913">
    <property type="entry name" value="YkuD_like"/>
    <property type="match status" value="1"/>
</dbReference>
<accession>A0A0G0AR52</accession>
<evidence type="ECO:0000256" key="10">
    <source>
        <dbReference type="PROSITE-ProRule" id="PRU01373"/>
    </source>
</evidence>
<dbReference type="Pfam" id="PF03734">
    <property type="entry name" value="YkuD"/>
    <property type="match status" value="1"/>
</dbReference>
<keyword evidence="5 11" id="KW-0732">Signal</keyword>
<comment type="pathway">
    <text evidence="2 10">Cell wall biogenesis; peptidoglycan biosynthesis.</text>
</comment>
<dbReference type="SUPFAM" id="SSF141523">
    <property type="entry name" value="L,D-transpeptidase catalytic domain-like"/>
    <property type="match status" value="1"/>
</dbReference>
<dbReference type="InterPro" id="IPR059100">
    <property type="entry name" value="TSP3_bac"/>
</dbReference>
<feature type="domain" description="L,D-TPase catalytic" evidence="12">
    <location>
        <begin position="82"/>
        <end position="196"/>
    </location>
</feature>
<evidence type="ECO:0000256" key="9">
    <source>
        <dbReference type="ARBA" id="ARBA00023316"/>
    </source>
</evidence>
<dbReference type="GO" id="GO:0071555">
    <property type="term" value="P:cell wall organization"/>
    <property type="evidence" value="ECO:0007669"/>
    <property type="project" value="UniProtKB-UniRule"/>
</dbReference>
<evidence type="ECO:0000259" key="12">
    <source>
        <dbReference type="PROSITE" id="PS52029"/>
    </source>
</evidence>
<feature type="signal peptide" evidence="11">
    <location>
        <begin position="1"/>
        <end position="27"/>
    </location>
</feature>
<evidence type="ECO:0000256" key="2">
    <source>
        <dbReference type="ARBA" id="ARBA00004752"/>
    </source>
</evidence>
<dbReference type="UniPathway" id="UPA00219"/>
<feature type="chain" id="PRO_5002530943" description="L,D-TPase catalytic domain-containing protein" evidence="11">
    <location>
        <begin position="28"/>
        <end position="211"/>
    </location>
</feature>
<evidence type="ECO:0000256" key="5">
    <source>
        <dbReference type="ARBA" id="ARBA00022729"/>
    </source>
</evidence>
<keyword evidence="3" id="KW-0964">Secreted</keyword>
<dbReference type="GO" id="GO:0016740">
    <property type="term" value="F:transferase activity"/>
    <property type="evidence" value="ECO:0007669"/>
    <property type="project" value="UniProtKB-KW"/>
</dbReference>
<dbReference type="InterPro" id="IPR050979">
    <property type="entry name" value="LD-transpeptidase"/>
</dbReference>
<dbReference type="Gene3D" id="2.40.440.10">
    <property type="entry name" value="L,D-transpeptidase catalytic domain-like"/>
    <property type="match status" value="1"/>
</dbReference>
<evidence type="ECO:0000256" key="6">
    <source>
        <dbReference type="ARBA" id="ARBA00022837"/>
    </source>
</evidence>
<dbReference type="AlphaFoldDB" id="A0A0G0AR52"/>
<dbReference type="Pfam" id="PF18884">
    <property type="entry name" value="TSP3_bac"/>
    <property type="match status" value="2"/>
</dbReference>
<keyword evidence="6" id="KW-0106">Calcium</keyword>
<dbReference type="Proteomes" id="UP000034927">
    <property type="component" value="Unassembled WGS sequence"/>
</dbReference>
<organism evidence="13 14">
    <name type="scientific">Candidatus Magasanikbacteria bacterium GW2011_GWC2_34_16</name>
    <dbReference type="NCBI Taxonomy" id="1619045"/>
    <lineage>
        <taxon>Bacteria</taxon>
        <taxon>Candidatus Magasanikiibacteriota</taxon>
    </lineage>
</organism>
<evidence type="ECO:0000256" key="8">
    <source>
        <dbReference type="ARBA" id="ARBA00022984"/>
    </source>
</evidence>
<evidence type="ECO:0000256" key="11">
    <source>
        <dbReference type="SAM" id="SignalP"/>
    </source>
</evidence>
<reference evidence="13 14" key="1">
    <citation type="journal article" date="2015" name="Nature">
        <title>rRNA introns, odd ribosomes, and small enigmatic genomes across a large radiation of phyla.</title>
        <authorList>
            <person name="Brown C.T."/>
            <person name="Hug L.A."/>
            <person name="Thomas B.C."/>
            <person name="Sharon I."/>
            <person name="Castelle C.J."/>
            <person name="Singh A."/>
            <person name="Wilkins M.J."/>
            <person name="Williams K.H."/>
            <person name="Banfield J.F."/>
        </authorList>
    </citation>
    <scope>NUCLEOTIDE SEQUENCE [LARGE SCALE GENOMIC DNA]</scope>
</reference>
<evidence type="ECO:0000313" key="14">
    <source>
        <dbReference type="Proteomes" id="UP000034927"/>
    </source>
</evidence>
<dbReference type="EMBL" id="LBPO01000002">
    <property type="protein sequence ID" value="KKP59478.1"/>
    <property type="molecule type" value="Genomic_DNA"/>
</dbReference>
<sequence>MKNKLKIWIMAWVVLLVVFSLPKICLAAEVDSDSDGLNDELELKLGTDPNNADTDGDSFKDGTEVYNGFNPLAGDKNKKIKRNVEVNLNTQQLSYFFNGVKIGGMPVSTGLRGWDTPNGEFKIMNKFPSKLYKGVNYYYPNTKWNLEFKRGFYLHGAYWHNQFGIRPMSHGCVNIAYKDVEKLYRFLSVGDVVKIVGKTPTKLPLKVSVNN</sequence>
<feature type="active site" description="Nucleophile" evidence="10">
    <location>
        <position position="172"/>
    </location>
</feature>
<evidence type="ECO:0000256" key="4">
    <source>
        <dbReference type="ARBA" id="ARBA00022679"/>
    </source>
</evidence>
<keyword evidence="8 10" id="KW-0573">Peptidoglycan synthesis</keyword>
<comment type="subcellular location">
    <subcellularLocation>
        <location evidence="1">Secreted</location>
    </subcellularLocation>
</comment>
<dbReference type="InterPro" id="IPR038063">
    <property type="entry name" value="Transpep_catalytic_dom"/>
</dbReference>
<dbReference type="GO" id="GO:0008360">
    <property type="term" value="P:regulation of cell shape"/>
    <property type="evidence" value="ECO:0007669"/>
    <property type="project" value="UniProtKB-UniRule"/>
</dbReference>
<dbReference type="PANTHER" id="PTHR30582:SF2">
    <property type="entry name" value="L,D-TRANSPEPTIDASE YCIB-RELATED"/>
    <property type="match status" value="1"/>
</dbReference>
<evidence type="ECO:0000256" key="7">
    <source>
        <dbReference type="ARBA" id="ARBA00022960"/>
    </source>
</evidence>